<reference evidence="1 2" key="1">
    <citation type="submission" date="2016-10" db="EMBL/GenBank/DDBJ databases">
        <authorList>
            <person name="de Groot N.N."/>
        </authorList>
    </citation>
    <scope>NUCLEOTIDE SEQUENCE [LARGE SCALE GENOMIC DNA]</scope>
    <source>
        <strain evidence="1 2">NLAE-zl-C202</strain>
    </source>
</reference>
<dbReference type="Proteomes" id="UP000183766">
    <property type="component" value="Unassembled WGS sequence"/>
</dbReference>
<organism evidence="1 2">
    <name type="scientific">Bacteroides xylanisolvens</name>
    <dbReference type="NCBI Taxonomy" id="371601"/>
    <lineage>
        <taxon>Bacteria</taxon>
        <taxon>Pseudomonadati</taxon>
        <taxon>Bacteroidota</taxon>
        <taxon>Bacteroidia</taxon>
        <taxon>Bacteroidales</taxon>
        <taxon>Bacteroidaceae</taxon>
        <taxon>Bacteroides</taxon>
    </lineage>
</organism>
<sequence length="113" mass="12938">MLNISPFFDRQYKVYSENVKSRNKLHYLIGLYVRWKQHFKYERAVRIARKHGAKVGEGVIMPLSLARCANSNLTIGNHVSIQTDKIDLRAPVTIGSHVIIGSETEIITNSHNY</sequence>
<name>A0A1I4Z9U0_9BACE</name>
<dbReference type="Gene3D" id="2.160.10.10">
    <property type="entry name" value="Hexapeptide repeat proteins"/>
    <property type="match status" value="1"/>
</dbReference>
<accession>A0A1I4Z9U0</accession>
<dbReference type="AlphaFoldDB" id="A0A1I4Z9U0"/>
<gene>
    <name evidence="1" type="ORF">SAMN05216250_13563</name>
</gene>
<evidence type="ECO:0000313" key="2">
    <source>
        <dbReference type="Proteomes" id="UP000183766"/>
    </source>
</evidence>
<proteinExistence type="predicted"/>
<dbReference type="RefSeq" id="WP_224262794.1">
    <property type="nucleotide sequence ID" value="NZ_FOUM01000035.1"/>
</dbReference>
<protein>
    <recommendedName>
        <fullName evidence="3">Serine acetyltransferase</fullName>
    </recommendedName>
</protein>
<dbReference type="EMBL" id="FOUM01000035">
    <property type="protein sequence ID" value="SFN47035.1"/>
    <property type="molecule type" value="Genomic_DNA"/>
</dbReference>
<dbReference type="InterPro" id="IPR011004">
    <property type="entry name" value="Trimer_LpxA-like_sf"/>
</dbReference>
<dbReference type="SUPFAM" id="SSF51161">
    <property type="entry name" value="Trimeric LpxA-like enzymes"/>
    <property type="match status" value="1"/>
</dbReference>
<evidence type="ECO:0000313" key="1">
    <source>
        <dbReference type="EMBL" id="SFN47035.1"/>
    </source>
</evidence>
<evidence type="ECO:0008006" key="3">
    <source>
        <dbReference type="Google" id="ProtNLM"/>
    </source>
</evidence>